<reference evidence="2 3" key="1">
    <citation type="submission" date="2024-04" db="EMBL/GenBank/DDBJ databases">
        <title>Human intestinal bacterial collection.</title>
        <authorList>
            <person name="Pauvert C."/>
            <person name="Hitch T.C.A."/>
            <person name="Clavel T."/>
        </authorList>
    </citation>
    <scope>NUCLEOTIDE SEQUENCE [LARGE SCALE GENOMIC DNA]</scope>
    <source>
        <strain evidence="2 3">CLA-AA-H145</strain>
    </source>
</reference>
<evidence type="ECO:0000313" key="2">
    <source>
        <dbReference type="EMBL" id="MEQ2485617.1"/>
    </source>
</evidence>
<dbReference type="InterPro" id="IPR027417">
    <property type="entry name" value="P-loop_NTPase"/>
</dbReference>
<dbReference type="InterPro" id="IPR051396">
    <property type="entry name" value="Bact_Antivir_Def_Nuclease"/>
</dbReference>
<proteinExistence type="predicted"/>
<dbReference type="RefSeq" id="WP_215758561.1">
    <property type="nucleotide sequence ID" value="NZ_JAHKBE010000001.1"/>
</dbReference>
<dbReference type="InterPro" id="IPR038729">
    <property type="entry name" value="Rad50/SbcC_AAA"/>
</dbReference>
<comment type="caution">
    <text evidence="2">The sequence shown here is derived from an EMBL/GenBank/DDBJ whole genome shotgun (WGS) entry which is preliminary data.</text>
</comment>
<dbReference type="Gene3D" id="3.40.50.300">
    <property type="entry name" value="P-loop containing nucleotide triphosphate hydrolases"/>
    <property type="match status" value="1"/>
</dbReference>
<dbReference type="PANTHER" id="PTHR43581:SF2">
    <property type="entry name" value="EXCINUCLEASE ATPASE SUBUNIT"/>
    <property type="match status" value="1"/>
</dbReference>
<organism evidence="2 3">
    <name type="scientific">Hallella faecis</name>
    <dbReference type="NCBI Taxonomy" id="2841596"/>
    <lineage>
        <taxon>Bacteria</taxon>
        <taxon>Pseudomonadati</taxon>
        <taxon>Bacteroidota</taxon>
        <taxon>Bacteroidia</taxon>
        <taxon>Bacteroidales</taxon>
        <taxon>Prevotellaceae</taxon>
        <taxon>Hallella</taxon>
    </lineage>
</organism>
<dbReference type="Pfam" id="PF13476">
    <property type="entry name" value="AAA_23"/>
    <property type="match status" value="1"/>
</dbReference>
<dbReference type="SUPFAM" id="SSF52540">
    <property type="entry name" value="P-loop containing nucleoside triphosphate hydrolases"/>
    <property type="match status" value="1"/>
</dbReference>
<dbReference type="EMBL" id="JBBNFP010000002">
    <property type="protein sequence ID" value="MEQ2485617.1"/>
    <property type="molecule type" value="Genomic_DNA"/>
</dbReference>
<accession>A0ABV1FMI5</accession>
<gene>
    <name evidence="2" type="ORF">AAAT34_00945</name>
</gene>
<keyword evidence="3" id="KW-1185">Reference proteome</keyword>
<feature type="domain" description="Rad50/SbcC-type AAA" evidence="1">
    <location>
        <begin position="6"/>
        <end position="188"/>
    </location>
</feature>
<evidence type="ECO:0000259" key="1">
    <source>
        <dbReference type="Pfam" id="PF13476"/>
    </source>
</evidence>
<dbReference type="Proteomes" id="UP001487296">
    <property type="component" value="Unassembled WGS sequence"/>
</dbReference>
<name>A0ABV1FMI5_9BACT</name>
<dbReference type="PANTHER" id="PTHR43581">
    <property type="entry name" value="ATP/GTP PHOSPHATASE"/>
    <property type="match status" value="1"/>
</dbReference>
<evidence type="ECO:0000313" key="3">
    <source>
        <dbReference type="Proteomes" id="UP001487296"/>
    </source>
</evidence>
<sequence length="445" mass="51109">MRINDITIKNFRGFIEERRFEFDSKMNVILGDNTTGKTSLLHAVQIALGAYLQALKIIPGGKAFSRNFLSTDYVKRYSEANKDFIQDTGKPEISVNADFFATVYNLDDYSHDDQVHSISWTRSSNSISKRSANELMLEVTAMEQERISADTTHKNSVFPLFLAFGSNRLEKNYRKAQKTRARESRLEKAYKCSLDGQQVDFKSAFNWIYKYNFSLKKGAEFEGTDQAFFEAIEHAIPAIKGFRVDTKNNELAARVQMTKDPEPYWLTYDMMSDGFKAMINICAEIAYRCIQLNGFIGVEAVRSTPGIIMIDEIDLFLHPHWQQHVLQDLQNAFPRMQFIVTTHSPFIVQSVNSQSVITLDGEKGSNPQMRSIEDIAVTEMNMDTDRFPKYKKMLDMAERYYQLVKEDKEKSEEAINVKKELDAIEAEFSDDPAYVALLKAERNSQ</sequence>
<protein>
    <submittedName>
        <fullName evidence="2">AAA family ATPase</fullName>
    </submittedName>
</protein>